<feature type="compositionally biased region" description="Basic and acidic residues" evidence="1">
    <location>
        <begin position="163"/>
        <end position="173"/>
    </location>
</feature>
<organism evidence="2 3">
    <name type="scientific">Coccomyxa subellipsoidea (strain C-169)</name>
    <name type="common">Green microalga</name>
    <dbReference type="NCBI Taxonomy" id="574566"/>
    <lineage>
        <taxon>Eukaryota</taxon>
        <taxon>Viridiplantae</taxon>
        <taxon>Chlorophyta</taxon>
        <taxon>core chlorophytes</taxon>
        <taxon>Trebouxiophyceae</taxon>
        <taxon>Trebouxiophyceae incertae sedis</taxon>
        <taxon>Coccomyxaceae</taxon>
        <taxon>Coccomyxa</taxon>
        <taxon>Coccomyxa subellipsoidea</taxon>
    </lineage>
</organism>
<evidence type="ECO:0000256" key="1">
    <source>
        <dbReference type="SAM" id="MobiDB-lite"/>
    </source>
</evidence>
<dbReference type="RefSeq" id="XP_005647670.1">
    <property type="nucleotide sequence ID" value="XM_005647613.1"/>
</dbReference>
<dbReference type="GeneID" id="17041114"/>
<feature type="region of interest" description="Disordered" evidence="1">
    <location>
        <begin position="161"/>
        <end position="231"/>
    </location>
</feature>
<comment type="caution">
    <text evidence="2">The sequence shown here is derived from an EMBL/GenBank/DDBJ whole genome shotgun (WGS) entry which is preliminary data.</text>
</comment>
<dbReference type="AlphaFoldDB" id="I0YXK7"/>
<dbReference type="KEGG" id="csl:COCSUDRAFT_63494"/>
<proteinExistence type="predicted"/>
<reference evidence="2 3" key="1">
    <citation type="journal article" date="2012" name="Genome Biol.">
        <title>The genome of the polar eukaryotic microalga coccomyxa subellipsoidea reveals traits of cold adaptation.</title>
        <authorList>
            <person name="Blanc G."/>
            <person name="Agarkova I."/>
            <person name="Grimwood J."/>
            <person name="Kuo A."/>
            <person name="Brueggeman A."/>
            <person name="Dunigan D."/>
            <person name="Gurnon J."/>
            <person name="Ladunga I."/>
            <person name="Lindquist E."/>
            <person name="Lucas S."/>
            <person name="Pangilinan J."/>
            <person name="Proschold T."/>
            <person name="Salamov A."/>
            <person name="Schmutz J."/>
            <person name="Weeks D."/>
            <person name="Yamada T."/>
            <person name="Claverie J.M."/>
            <person name="Grigoriev I."/>
            <person name="Van Etten J."/>
            <person name="Lomsadze A."/>
            <person name="Borodovsky M."/>
        </authorList>
    </citation>
    <scope>NUCLEOTIDE SEQUENCE [LARGE SCALE GENOMIC DNA]</scope>
    <source>
        <strain evidence="2 3">C-169</strain>
    </source>
</reference>
<dbReference type="EMBL" id="AGSI01000008">
    <property type="protein sequence ID" value="EIE23126.1"/>
    <property type="molecule type" value="Genomic_DNA"/>
</dbReference>
<evidence type="ECO:0000313" key="3">
    <source>
        <dbReference type="Proteomes" id="UP000007264"/>
    </source>
</evidence>
<evidence type="ECO:0000313" key="2">
    <source>
        <dbReference type="EMBL" id="EIE23126.1"/>
    </source>
</evidence>
<keyword evidence="3" id="KW-1185">Reference proteome</keyword>
<protein>
    <submittedName>
        <fullName evidence="2">Uncharacterized protein</fullName>
    </submittedName>
</protein>
<name>I0YXK7_COCSC</name>
<dbReference type="Proteomes" id="UP000007264">
    <property type="component" value="Unassembled WGS sequence"/>
</dbReference>
<gene>
    <name evidence="2" type="ORF">COCSUDRAFT_63494</name>
</gene>
<accession>I0YXK7</accession>
<sequence>MQPHRRIQPDKFSHDAVLSEPLFFRHLTDAGGKPLAWEDWAGLDLVRISYLCHLSSGPEHQHSAIRHRLPTLLAALPASWRQLFQSHPAAALWQAYPDPPALVQHWHITWLWHPRTWKRQQPGAQEQEEDALVPLAAAPTLCSTGSASVLDPLRPAILADTTDDQRNGLEARRQSRAAATGTGTGVLEKRPWGEPDPSSYAAWMRPLRQRPAPWRDGAGSPGEPALPRSPDLLLADDTRVSEPPRQLRPLWQRLRLGRLSWPILRLASTNIRLSAGVLSDWLRGRDPTLSREEESTAHWCHRRVL</sequence>